<gene>
    <name evidence="1" type="ORF">V6N11_069311</name>
</gene>
<evidence type="ECO:0000313" key="2">
    <source>
        <dbReference type="Proteomes" id="UP001396334"/>
    </source>
</evidence>
<proteinExistence type="predicted"/>
<organism evidence="1 2">
    <name type="scientific">Hibiscus sabdariffa</name>
    <name type="common">roselle</name>
    <dbReference type="NCBI Taxonomy" id="183260"/>
    <lineage>
        <taxon>Eukaryota</taxon>
        <taxon>Viridiplantae</taxon>
        <taxon>Streptophyta</taxon>
        <taxon>Embryophyta</taxon>
        <taxon>Tracheophyta</taxon>
        <taxon>Spermatophyta</taxon>
        <taxon>Magnoliopsida</taxon>
        <taxon>eudicotyledons</taxon>
        <taxon>Gunneridae</taxon>
        <taxon>Pentapetalae</taxon>
        <taxon>rosids</taxon>
        <taxon>malvids</taxon>
        <taxon>Malvales</taxon>
        <taxon>Malvaceae</taxon>
        <taxon>Malvoideae</taxon>
        <taxon>Hibiscus</taxon>
    </lineage>
</organism>
<protein>
    <submittedName>
        <fullName evidence="1">Uncharacterized protein</fullName>
    </submittedName>
</protein>
<name>A0ABR1ZYS5_9ROSI</name>
<dbReference type="EMBL" id="JBBPBN010000472">
    <property type="protein sequence ID" value="KAK8485896.1"/>
    <property type="molecule type" value="Genomic_DNA"/>
</dbReference>
<reference evidence="1 2" key="1">
    <citation type="journal article" date="2024" name="G3 (Bethesda)">
        <title>Genome assembly of Hibiscus sabdariffa L. provides insights into metabolisms of medicinal natural products.</title>
        <authorList>
            <person name="Kim T."/>
        </authorList>
    </citation>
    <scope>NUCLEOTIDE SEQUENCE [LARGE SCALE GENOMIC DNA]</scope>
    <source>
        <strain evidence="1">TK-2024</strain>
        <tissue evidence="1">Old leaves</tissue>
    </source>
</reference>
<sequence length="112" mass="11490">MEWGRKRPKNGTNRTCIGKEWKVEYSEAAYVKLVKQCDGFIIGVGVSEACEGPVSVSTTPVAAIVAGVSGSVVGDVVFTVSDDDTGVVVDVGDTVVVVVAVAVSVVAAANFV</sequence>
<accession>A0ABR1ZYS5</accession>
<comment type="caution">
    <text evidence="1">The sequence shown here is derived from an EMBL/GenBank/DDBJ whole genome shotgun (WGS) entry which is preliminary data.</text>
</comment>
<dbReference type="Proteomes" id="UP001396334">
    <property type="component" value="Unassembled WGS sequence"/>
</dbReference>
<keyword evidence="2" id="KW-1185">Reference proteome</keyword>
<evidence type="ECO:0000313" key="1">
    <source>
        <dbReference type="EMBL" id="KAK8485896.1"/>
    </source>
</evidence>